<evidence type="ECO:0000256" key="1">
    <source>
        <dbReference type="SAM" id="Phobius"/>
    </source>
</evidence>
<accession>A0ABY4HA03</accession>
<proteinExistence type="predicted"/>
<sequence length="86" mass="10024">MDVWWNEIWNGLARLFIQPLFYWSVILLFILSIRRIKQERRSFGTKVFDIFAEGRSTWRVSIIGGLLLSLIAIGGGSFSTTPSYFY</sequence>
<feature type="transmembrane region" description="Helical" evidence="1">
    <location>
        <begin position="57"/>
        <end position="78"/>
    </location>
</feature>
<evidence type="ECO:0000313" key="2">
    <source>
        <dbReference type="EMBL" id="UOR11693.1"/>
    </source>
</evidence>
<keyword evidence="3" id="KW-1185">Reference proteome</keyword>
<organism evidence="2 3">
    <name type="scientific">Halobacillus amylolyticus</name>
    <dbReference type="NCBI Taxonomy" id="2932259"/>
    <lineage>
        <taxon>Bacteria</taxon>
        <taxon>Bacillati</taxon>
        <taxon>Bacillota</taxon>
        <taxon>Bacilli</taxon>
        <taxon>Bacillales</taxon>
        <taxon>Bacillaceae</taxon>
        <taxon>Halobacillus</taxon>
    </lineage>
</organism>
<keyword evidence="1" id="KW-0472">Membrane</keyword>
<keyword evidence="1" id="KW-1133">Transmembrane helix</keyword>
<feature type="transmembrane region" description="Helical" evidence="1">
    <location>
        <begin position="20"/>
        <end position="36"/>
    </location>
</feature>
<dbReference type="Proteomes" id="UP000830326">
    <property type="component" value="Chromosome"/>
</dbReference>
<reference evidence="2" key="1">
    <citation type="submission" date="2022-04" db="EMBL/GenBank/DDBJ databases">
        <title>Halobacillus sp. isolated from saltern.</title>
        <authorList>
            <person name="Won M."/>
            <person name="Lee C.-M."/>
            <person name="Woen H.-Y."/>
            <person name="Kwon S.-W."/>
        </authorList>
    </citation>
    <scope>NUCLEOTIDE SEQUENCE</scope>
    <source>
        <strain evidence="2">SSHM10-5</strain>
    </source>
</reference>
<keyword evidence="1" id="KW-0812">Transmembrane</keyword>
<evidence type="ECO:0000313" key="3">
    <source>
        <dbReference type="Proteomes" id="UP000830326"/>
    </source>
</evidence>
<dbReference type="RefSeq" id="WP_245031905.1">
    <property type="nucleotide sequence ID" value="NZ_CP095075.1"/>
</dbReference>
<gene>
    <name evidence="2" type="ORF">MUO15_19330</name>
</gene>
<protein>
    <submittedName>
        <fullName evidence="2">Uncharacterized protein</fullName>
    </submittedName>
</protein>
<dbReference type="EMBL" id="CP095075">
    <property type="protein sequence ID" value="UOR11693.1"/>
    <property type="molecule type" value="Genomic_DNA"/>
</dbReference>
<name>A0ABY4HA03_9BACI</name>